<dbReference type="Pfam" id="PF11374">
    <property type="entry name" value="DUF3176"/>
    <property type="match status" value="1"/>
</dbReference>
<accession>A0A0F7TEG2</accession>
<protein>
    <submittedName>
        <fullName evidence="2">Uncharacterized protein</fullName>
    </submittedName>
</protein>
<dbReference type="STRING" id="104259.A0A0F7TEG2"/>
<keyword evidence="1" id="KW-1133">Transmembrane helix</keyword>
<organism evidence="2 3">
    <name type="scientific">Penicillium brasilianum</name>
    <dbReference type="NCBI Taxonomy" id="104259"/>
    <lineage>
        <taxon>Eukaryota</taxon>
        <taxon>Fungi</taxon>
        <taxon>Dikarya</taxon>
        <taxon>Ascomycota</taxon>
        <taxon>Pezizomycotina</taxon>
        <taxon>Eurotiomycetes</taxon>
        <taxon>Eurotiomycetidae</taxon>
        <taxon>Eurotiales</taxon>
        <taxon>Aspergillaceae</taxon>
        <taxon>Penicillium</taxon>
    </lineage>
</organism>
<keyword evidence="1" id="KW-0812">Transmembrane</keyword>
<keyword evidence="1" id="KW-0472">Membrane</keyword>
<sequence>MEQSKDGYRLSYVRLDDVSESSTARRSRPLSSAEQVFLQSQTRAFWGASWTFEILGCFISIGFLVAIIVVLFYYDGKSMPDWPYGITLNALVSVLSTVMKATMAFILTECLAQLKWSWFRGGNKLSDLALLDAASRGAAGAIIVLFRFIPRHLVTFGCFVLVLAAATDPFVQQVMSIRMRSVNSPSQASIQVCNTSTYTDYGEGAGAGMNKVPLASMGAIYSGIFQTQRPNSKSSMMSCPTGNCTFTSYQTLGFCSRCANITDSLNSSKTDSSVMTNYHYSLQNGLELNTAYSMPYIMNSTTGLELLKLDVDGAAVILNFTAISSAGSGIPPEPSATECSLFFCLLGYEAFVREGVFSENLISTDISSNATLSGTGATEDFSLTPETCYYNGTRYDQPHEHSDKCTYNVNWLSRLAMSNSLSTLLKGQGSLFASYRPDWSSDTIEALYGVNGNYTDINSVFESLASSLTINARSHVCEATANGTAFTVVSYVHVRWPWLILPGTLVFLSLVFLVVTILHTRNQYIWKSSPLALLFSDLSIDAPTPLIRDPTLKGMENSSKNMEVWLEATQEGVRLKAVPTR</sequence>
<feature type="transmembrane region" description="Helical" evidence="1">
    <location>
        <begin position="50"/>
        <end position="74"/>
    </location>
</feature>
<dbReference type="EMBL" id="CDHK01000001">
    <property type="protein sequence ID" value="CEJ53891.1"/>
    <property type="molecule type" value="Genomic_DNA"/>
</dbReference>
<dbReference type="OrthoDB" id="5376804at2759"/>
<name>A0A0F7TEG2_PENBI</name>
<dbReference type="InterPro" id="IPR021514">
    <property type="entry name" value="DUF3176"/>
</dbReference>
<dbReference type="AlphaFoldDB" id="A0A0F7TEG2"/>
<dbReference type="PANTHER" id="PTHR35394">
    <property type="entry name" value="DUF3176 DOMAIN-CONTAINING PROTEIN"/>
    <property type="match status" value="1"/>
</dbReference>
<keyword evidence="3" id="KW-1185">Reference proteome</keyword>
<evidence type="ECO:0000313" key="2">
    <source>
        <dbReference type="EMBL" id="CEJ53891.1"/>
    </source>
</evidence>
<feature type="transmembrane region" description="Helical" evidence="1">
    <location>
        <begin position="86"/>
        <end position="108"/>
    </location>
</feature>
<evidence type="ECO:0000256" key="1">
    <source>
        <dbReference type="SAM" id="Phobius"/>
    </source>
</evidence>
<feature type="transmembrane region" description="Helical" evidence="1">
    <location>
        <begin position="496"/>
        <end position="518"/>
    </location>
</feature>
<reference evidence="3" key="1">
    <citation type="journal article" date="2015" name="Genome Announc.">
        <title>Draft genome sequence of the fungus Penicillium brasilianum MG11.</title>
        <authorList>
            <person name="Horn F."/>
            <person name="Linde J."/>
            <person name="Mattern D.J."/>
            <person name="Walther G."/>
            <person name="Guthke R."/>
            <person name="Brakhage A.A."/>
            <person name="Valiante V."/>
        </authorList>
    </citation>
    <scope>NUCLEOTIDE SEQUENCE [LARGE SCALE GENOMIC DNA]</scope>
    <source>
        <strain evidence="3">MG11</strain>
    </source>
</reference>
<dbReference type="Proteomes" id="UP000042958">
    <property type="component" value="Unassembled WGS sequence"/>
</dbReference>
<gene>
    <name evidence="2" type="ORF">PMG11_00227</name>
</gene>
<dbReference type="PANTHER" id="PTHR35394:SF5">
    <property type="entry name" value="DUF3176 DOMAIN-CONTAINING PROTEIN"/>
    <property type="match status" value="1"/>
</dbReference>
<evidence type="ECO:0000313" key="3">
    <source>
        <dbReference type="Proteomes" id="UP000042958"/>
    </source>
</evidence>
<feature type="transmembrane region" description="Helical" evidence="1">
    <location>
        <begin position="153"/>
        <end position="171"/>
    </location>
</feature>
<proteinExistence type="predicted"/>